<accession>A0A023BAK8</accession>
<dbReference type="Proteomes" id="UP000019763">
    <property type="component" value="Unassembled WGS sequence"/>
</dbReference>
<comment type="caution">
    <text evidence="1">The sequence shown here is derived from an EMBL/GenBank/DDBJ whole genome shotgun (WGS) entry which is preliminary data.</text>
</comment>
<sequence>TDECTSVVRRQVSLSVSQEGGNVLNKVSVEGPVVGSPVSVGRIIAGGEGVVYGMLFAMLQVTHETGILQGAPFSFPVTLSLLFGIMEGHAPQHCHRPNLTTLQCLQQRGLGRGGLRRGLGRSLCLDQSPNSFRVPELAYVCGYPSSCFMSATGALFADRRHSSSFMETSLLVDRSSHSDGFVLYGGISDQCGKSASGFVVSLLFSRTLGAFSTRMSRSSSRPVCSNSGSFKPCTNTQEPCVPMVSSPNNAS</sequence>
<organism evidence="1 2">
    <name type="scientific">Gregarina niphandrodes</name>
    <name type="common">Septate eugregarine</name>
    <dbReference type="NCBI Taxonomy" id="110365"/>
    <lineage>
        <taxon>Eukaryota</taxon>
        <taxon>Sar</taxon>
        <taxon>Alveolata</taxon>
        <taxon>Apicomplexa</taxon>
        <taxon>Conoidasida</taxon>
        <taxon>Gregarinasina</taxon>
        <taxon>Eugregarinorida</taxon>
        <taxon>Gregarinidae</taxon>
        <taxon>Gregarina</taxon>
    </lineage>
</organism>
<dbReference type="GeneID" id="22911439"/>
<name>A0A023BAK8_GRENI</name>
<dbReference type="EMBL" id="AFNH02000283">
    <property type="protein sequence ID" value="EZG78402.1"/>
    <property type="molecule type" value="Genomic_DNA"/>
</dbReference>
<protein>
    <submittedName>
        <fullName evidence="1">Uncharacterized protein</fullName>
    </submittedName>
</protein>
<dbReference type="AlphaFoldDB" id="A0A023BAK8"/>
<reference evidence="1" key="1">
    <citation type="submission" date="2013-12" db="EMBL/GenBank/DDBJ databases">
        <authorList>
            <person name="Omoto C.K."/>
            <person name="Sibley D."/>
            <person name="Venepally P."/>
            <person name="Hadjithomas M."/>
            <person name="Karamycheva S."/>
            <person name="Brunk B."/>
            <person name="Roos D."/>
            <person name="Caler E."/>
            <person name="Lorenzi H."/>
        </authorList>
    </citation>
    <scope>NUCLEOTIDE SEQUENCE</scope>
</reference>
<proteinExistence type="predicted"/>
<feature type="non-terminal residue" evidence="1">
    <location>
        <position position="1"/>
    </location>
</feature>
<evidence type="ECO:0000313" key="2">
    <source>
        <dbReference type="Proteomes" id="UP000019763"/>
    </source>
</evidence>
<gene>
    <name evidence="1" type="ORF">GNI_036900</name>
</gene>
<dbReference type="VEuPathDB" id="CryptoDB:GNI_036900"/>
<keyword evidence="2" id="KW-1185">Reference proteome</keyword>
<dbReference type="RefSeq" id="XP_011129318.1">
    <property type="nucleotide sequence ID" value="XM_011131016.1"/>
</dbReference>
<evidence type="ECO:0000313" key="1">
    <source>
        <dbReference type="EMBL" id="EZG78402.1"/>
    </source>
</evidence>
<feature type="non-terminal residue" evidence="1">
    <location>
        <position position="251"/>
    </location>
</feature>